<feature type="region of interest" description="Disordered" evidence="2">
    <location>
        <begin position="125"/>
        <end position="220"/>
    </location>
</feature>
<comment type="caution">
    <text evidence="4">The sequence shown here is derived from an EMBL/GenBank/DDBJ whole genome shotgun (WGS) entry which is preliminary data.</text>
</comment>
<feature type="region of interest" description="Disordered" evidence="2">
    <location>
        <begin position="407"/>
        <end position="556"/>
    </location>
</feature>
<dbReference type="PANTHER" id="PTHR45705:SF7">
    <property type="entry name" value="ACTIVATING PROTEIN FOR ARF, PUTATIVE (AFU_ORTHOLOGUE AFUA_4G09120)-RELATED"/>
    <property type="match status" value="1"/>
</dbReference>
<evidence type="ECO:0000256" key="1">
    <source>
        <dbReference type="PROSITE-ProRule" id="PRU00288"/>
    </source>
</evidence>
<dbReference type="OrthoDB" id="10266696at2759"/>
<evidence type="ECO:0000313" key="4">
    <source>
        <dbReference type="EMBL" id="KAJ5222341.1"/>
    </source>
</evidence>
<dbReference type="SMART" id="SM00105">
    <property type="entry name" value="ArfGap"/>
    <property type="match status" value="1"/>
</dbReference>
<dbReference type="Gene3D" id="1.10.220.150">
    <property type="entry name" value="Arf GTPase activating protein"/>
    <property type="match status" value="1"/>
</dbReference>
<dbReference type="Pfam" id="PF01412">
    <property type="entry name" value="ArfGap"/>
    <property type="match status" value="1"/>
</dbReference>
<dbReference type="InterPro" id="IPR009060">
    <property type="entry name" value="UBA-like_sf"/>
</dbReference>
<reference evidence="4" key="2">
    <citation type="journal article" date="2023" name="IMA Fungus">
        <title>Comparative genomic study of the Penicillium genus elucidates a diverse pangenome and 15 lateral gene transfer events.</title>
        <authorList>
            <person name="Petersen C."/>
            <person name="Sorensen T."/>
            <person name="Nielsen M.R."/>
            <person name="Sondergaard T.E."/>
            <person name="Sorensen J.L."/>
            <person name="Fitzpatrick D.A."/>
            <person name="Frisvad J.C."/>
            <person name="Nielsen K.L."/>
        </authorList>
    </citation>
    <scope>NUCLEOTIDE SEQUENCE</scope>
    <source>
        <strain evidence="4">IBT 23319</strain>
    </source>
</reference>
<feature type="region of interest" description="Disordered" evidence="2">
    <location>
        <begin position="268"/>
        <end position="353"/>
    </location>
</feature>
<keyword evidence="5" id="KW-1185">Reference proteome</keyword>
<keyword evidence="1" id="KW-0863">Zinc-finger</keyword>
<dbReference type="RefSeq" id="XP_056497264.1">
    <property type="nucleotide sequence ID" value="XM_056647499.1"/>
</dbReference>
<name>A0A9W9NM18_PENCI</name>
<feature type="compositionally biased region" description="Low complexity" evidence="2">
    <location>
        <begin position="451"/>
        <end position="469"/>
    </location>
</feature>
<feature type="domain" description="Arf-GAP" evidence="3">
    <location>
        <begin position="15"/>
        <end position="139"/>
    </location>
</feature>
<sequence length="762" mass="81553">MPNGISKRQQLRNEKALAELIRTIPGNDRCADCDALTPGWASWNMGIFLCMRCAAIHRKLGTHISKVKSLSMDTWSSEQVDNMKSHGNNLMNKIYNPKNVKPPVPTDVDEADSCMERFIRQKYQYRSLEDGKPKPPSREDASYNRRPESRRDRSPAGSPEGSPPPLPPKTGSKLFGFGLRGSASTSNLRRFGTKSSKASPNPDLERWSPPSSAKSYERGLGAPVADVTTASLESKMAALREMGFTNDRRNEMVLRGLNEDLNRAVETLSRLGEGNGTVPTRARTPAPTSNTAPAPAPGAQRAVTPNPQTQTSNNPFERSVSMPVPQQQQQQPKSATTSYNPFDQSNPTPTSAQTLETSFQGLQVSQPLFPHSTGGYPNQTNSMMQPQATYQPPFAPSALFAQNQGGFVSSPQAMDNSHNPFFQNTPQPQGGMANQPFNSPGAAAQSNPFFNASQPNAQAQQSATPAAPTLRPPQHANTMPAISSTSPFGTSPFGSSPSFQTQQQQQQAPNGSQASYNPFQQSMPTAPQSAGPFTTQPQFPSQQQQQPQQPSQLIPQTTGQMDKNSILSLYNLAPSPSVPQIPDQFRYQQQQTQQPQAHSQAQPFNNMAPSPVPPLTTSLSSTPQTQPGSTMPTPNGTGPTTASRNPFGAASVGSGLAAQAGVTPSQLNQPSQPSQPSSGLGIGIGTNASAPTSATNTTPFKPNSSPFSSSPFSTPNPFPGPPPSNMKPFPRTHMSQPSVDVNGLQNGRHSPDAFASLSARYG</sequence>
<feature type="compositionally biased region" description="Polar residues" evidence="2">
    <location>
        <begin position="516"/>
        <end position="528"/>
    </location>
</feature>
<feature type="compositionally biased region" description="Low complexity" evidence="2">
    <location>
        <begin position="532"/>
        <end position="552"/>
    </location>
</feature>
<feature type="compositionally biased region" description="Low complexity" evidence="2">
    <location>
        <begin position="483"/>
        <end position="515"/>
    </location>
</feature>
<dbReference type="GO" id="GO:0005737">
    <property type="term" value="C:cytoplasm"/>
    <property type="evidence" value="ECO:0007669"/>
    <property type="project" value="TreeGrafter"/>
</dbReference>
<accession>A0A9W9NM18</accession>
<proteinExistence type="predicted"/>
<dbReference type="SUPFAM" id="SSF57863">
    <property type="entry name" value="ArfGap/RecO-like zinc finger"/>
    <property type="match status" value="1"/>
</dbReference>
<feature type="compositionally biased region" description="Polar residues" evidence="2">
    <location>
        <begin position="332"/>
        <end position="353"/>
    </location>
</feature>
<feature type="compositionally biased region" description="Low complexity" evidence="2">
    <location>
        <begin position="615"/>
        <end position="641"/>
    </location>
</feature>
<dbReference type="GeneID" id="81386666"/>
<feature type="region of interest" description="Disordered" evidence="2">
    <location>
        <begin position="572"/>
        <end position="762"/>
    </location>
</feature>
<dbReference type="InterPro" id="IPR051718">
    <property type="entry name" value="ARF_GTPase-activating"/>
</dbReference>
<dbReference type="SUPFAM" id="SSF46934">
    <property type="entry name" value="UBA-like"/>
    <property type="match status" value="1"/>
</dbReference>
<dbReference type="InterPro" id="IPR037278">
    <property type="entry name" value="ARFGAP/RecO"/>
</dbReference>
<evidence type="ECO:0000313" key="5">
    <source>
        <dbReference type="Proteomes" id="UP001147733"/>
    </source>
</evidence>
<dbReference type="Gene3D" id="1.10.8.10">
    <property type="entry name" value="DNA helicase RuvA subunit, C-terminal domain"/>
    <property type="match status" value="1"/>
</dbReference>
<dbReference type="GO" id="GO:0008270">
    <property type="term" value="F:zinc ion binding"/>
    <property type="evidence" value="ECO:0007669"/>
    <property type="project" value="UniProtKB-KW"/>
</dbReference>
<gene>
    <name evidence="4" type="ORF">N7469_008581</name>
</gene>
<dbReference type="GO" id="GO:0005096">
    <property type="term" value="F:GTPase activator activity"/>
    <property type="evidence" value="ECO:0007669"/>
    <property type="project" value="InterPro"/>
</dbReference>
<dbReference type="EMBL" id="JAPQKT010000008">
    <property type="protein sequence ID" value="KAJ5222341.1"/>
    <property type="molecule type" value="Genomic_DNA"/>
</dbReference>
<dbReference type="AlphaFoldDB" id="A0A9W9NM18"/>
<dbReference type="InterPro" id="IPR038508">
    <property type="entry name" value="ArfGAP_dom_sf"/>
</dbReference>
<organism evidence="4 5">
    <name type="scientific">Penicillium citrinum</name>
    <dbReference type="NCBI Taxonomy" id="5077"/>
    <lineage>
        <taxon>Eukaryota</taxon>
        <taxon>Fungi</taxon>
        <taxon>Dikarya</taxon>
        <taxon>Ascomycota</taxon>
        <taxon>Pezizomycotina</taxon>
        <taxon>Eurotiomycetes</taxon>
        <taxon>Eurotiomycetidae</taxon>
        <taxon>Eurotiales</taxon>
        <taxon>Aspergillaceae</taxon>
        <taxon>Penicillium</taxon>
    </lineage>
</organism>
<protein>
    <recommendedName>
        <fullName evidence="3">Arf-GAP domain-containing protein</fullName>
    </recommendedName>
</protein>
<reference evidence="4" key="1">
    <citation type="submission" date="2022-11" db="EMBL/GenBank/DDBJ databases">
        <authorList>
            <person name="Petersen C."/>
        </authorList>
    </citation>
    <scope>NUCLEOTIDE SEQUENCE</scope>
    <source>
        <strain evidence="4">IBT 23319</strain>
    </source>
</reference>
<dbReference type="CDD" id="cd08204">
    <property type="entry name" value="ArfGap"/>
    <property type="match status" value="1"/>
</dbReference>
<feature type="compositionally biased region" description="Low complexity" evidence="2">
    <location>
        <begin position="277"/>
        <end position="299"/>
    </location>
</feature>
<feature type="compositionally biased region" description="Basic and acidic residues" evidence="2">
    <location>
        <begin position="127"/>
        <end position="154"/>
    </location>
</feature>
<dbReference type="Proteomes" id="UP001147733">
    <property type="component" value="Unassembled WGS sequence"/>
</dbReference>
<evidence type="ECO:0000256" key="2">
    <source>
        <dbReference type="SAM" id="MobiDB-lite"/>
    </source>
</evidence>
<feature type="compositionally biased region" description="Pro residues" evidence="2">
    <location>
        <begin position="714"/>
        <end position="725"/>
    </location>
</feature>
<feature type="compositionally biased region" description="Polar residues" evidence="2">
    <location>
        <begin position="303"/>
        <end position="316"/>
    </location>
</feature>
<feature type="compositionally biased region" description="Polar residues" evidence="2">
    <location>
        <begin position="182"/>
        <end position="199"/>
    </location>
</feature>
<feature type="compositionally biased region" description="Polar residues" evidence="2">
    <location>
        <begin position="407"/>
        <end position="428"/>
    </location>
</feature>
<dbReference type="PRINTS" id="PR00405">
    <property type="entry name" value="REVINTRACTNG"/>
</dbReference>
<dbReference type="PROSITE" id="PS50115">
    <property type="entry name" value="ARFGAP"/>
    <property type="match status" value="1"/>
</dbReference>
<keyword evidence="1" id="KW-0862">Zinc</keyword>
<feature type="compositionally biased region" description="Low complexity" evidence="2">
    <location>
        <begin position="664"/>
        <end position="713"/>
    </location>
</feature>
<keyword evidence="1" id="KW-0479">Metal-binding</keyword>
<dbReference type="FunFam" id="1.10.220.150:FF:000026">
    <property type="entry name" value="GTPase activating protein for Arf, putative"/>
    <property type="match status" value="1"/>
</dbReference>
<dbReference type="PANTHER" id="PTHR45705">
    <property type="entry name" value="FI20236P1"/>
    <property type="match status" value="1"/>
</dbReference>
<evidence type="ECO:0000259" key="3">
    <source>
        <dbReference type="PROSITE" id="PS50115"/>
    </source>
</evidence>
<dbReference type="InterPro" id="IPR001164">
    <property type="entry name" value="ArfGAP_dom"/>
</dbReference>
<feature type="compositionally biased region" description="Polar residues" evidence="2">
    <location>
        <begin position="733"/>
        <end position="748"/>
    </location>
</feature>
<feature type="compositionally biased region" description="Low complexity" evidence="2">
    <location>
        <begin position="584"/>
        <end position="602"/>
    </location>
</feature>